<keyword evidence="5" id="KW-1185">Reference proteome</keyword>
<keyword evidence="2" id="KW-0472">Membrane</keyword>
<dbReference type="RefSeq" id="WP_091344293.1">
    <property type="nucleotide sequence ID" value="NZ_CP121270.1"/>
</dbReference>
<evidence type="ECO:0000313" key="5">
    <source>
        <dbReference type="Proteomes" id="UP001152308"/>
    </source>
</evidence>
<evidence type="ECO:0000313" key="3">
    <source>
        <dbReference type="EMBL" id="MDF6102642.1"/>
    </source>
</evidence>
<name>A0AAX3T8T6_9ACTN</name>
<dbReference type="EMBL" id="JAKJLQ010000012">
    <property type="protein sequence ID" value="MDF6102642.1"/>
    <property type="molecule type" value="Genomic_DNA"/>
</dbReference>
<reference evidence="4" key="3">
    <citation type="submission" date="2023-04" db="EMBL/GenBank/DDBJ databases">
        <title>Complete genome sequence of a phthalic acid esters degrading bacterial strain.</title>
        <authorList>
            <person name="Weng L."/>
            <person name="Jia Y."/>
            <person name="Ren L."/>
        </authorList>
    </citation>
    <scope>NUCLEOTIDE SEQUENCE</scope>
    <source>
        <strain evidence="4">RL-LY01</strain>
    </source>
</reference>
<organism evidence="4 6">
    <name type="scientific">Gordonia hongkongensis</name>
    <dbReference type="NCBI Taxonomy" id="1701090"/>
    <lineage>
        <taxon>Bacteria</taxon>
        <taxon>Bacillati</taxon>
        <taxon>Actinomycetota</taxon>
        <taxon>Actinomycetes</taxon>
        <taxon>Mycobacteriales</taxon>
        <taxon>Gordoniaceae</taxon>
        <taxon>Gordonia</taxon>
    </lineage>
</organism>
<sequence>MPTMTERRLLAGLATVLALTIGSLLTGAAIGDAPAGADPAIHEVDYSCGSGWYENSDGNCVPGPDNSPTGIRCKDGTYSHAKNRQGACSRHGGIADDSGTAGAGSDESGSSELGVGSAVIGSSVIGAALLGALLFGSS</sequence>
<protein>
    <submittedName>
        <fullName evidence="4">DUF3761 domain-containing protein</fullName>
    </submittedName>
</protein>
<evidence type="ECO:0000256" key="2">
    <source>
        <dbReference type="SAM" id="Phobius"/>
    </source>
</evidence>
<reference evidence="3" key="1">
    <citation type="journal article" date="2022" name="Data Brief">
        <title>Draft genome sequence data of Gordonia hongkongensis strain EUFUS-Z928 isolated from the octocoral Eunicea fusca.</title>
        <authorList>
            <person name="Sanchez-Suarez J."/>
            <person name="Diaz L."/>
            <person name="Melo-Bolivar J."/>
            <person name="Villamil L."/>
        </authorList>
    </citation>
    <scope>NUCLEOTIDE SEQUENCE</scope>
    <source>
        <strain evidence="3">EUFUS-Z928</strain>
    </source>
</reference>
<keyword evidence="2" id="KW-1133">Transmembrane helix</keyword>
<gene>
    <name evidence="3" type="ORF">L2299_16445</name>
    <name evidence="4" type="ORF">P9A14_01765</name>
</gene>
<evidence type="ECO:0000313" key="6">
    <source>
        <dbReference type="Proteomes" id="UP001213504"/>
    </source>
</evidence>
<feature type="transmembrane region" description="Helical" evidence="2">
    <location>
        <begin position="113"/>
        <end position="135"/>
    </location>
</feature>
<feature type="compositionally biased region" description="Low complexity" evidence="1">
    <location>
        <begin position="95"/>
        <end position="112"/>
    </location>
</feature>
<evidence type="ECO:0000313" key="4">
    <source>
        <dbReference type="EMBL" id="WFP25283.1"/>
    </source>
</evidence>
<dbReference type="Proteomes" id="UP001213504">
    <property type="component" value="Chromosome"/>
</dbReference>
<proteinExistence type="predicted"/>
<dbReference type="Proteomes" id="UP001152308">
    <property type="component" value="Unassembled WGS sequence"/>
</dbReference>
<dbReference type="InterPro" id="IPR022236">
    <property type="entry name" value="DUF3761"/>
</dbReference>
<reference evidence="3" key="2">
    <citation type="submission" date="2022-01" db="EMBL/GenBank/DDBJ databases">
        <authorList>
            <person name="Sanchez-Suarez J."/>
            <person name="Villamil L."/>
            <person name="Diaz L.E."/>
        </authorList>
    </citation>
    <scope>NUCLEOTIDE SEQUENCE</scope>
    <source>
        <strain evidence="3">EUFUS-Z928</strain>
    </source>
</reference>
<dbReference type="AlphaFoldDB" id="A0AAX3T8T6"/>
<feature type="region of interest" description="Disordered" evidence="1">
    <location>
        <begin position="84"/>
        <end position="112"/>
    </location>
</feature>
<dbReference type="Pfam" id="PF12587">
    <property type="entry name" value="DUF3761"/>
    <property type="match status" value="1"/>
</dbReference>
<evidence type="ECO:0000256" key="1">
    <source>
        <dbReference type="SAM" id="MobiDB-lite"/>
    </source>
</evidence>
<dbReference type="EMBL" id="CP121270">
    <property type="protein sequence ID" value="WFP25283.1"/>
    <property type="molecule type" value="Genomic_DNA"/>
</dbReference>
<accession>A0AAX3T8T6</accession>
<keyword evidence="2" id="KW-0812">Transmembrane</keyword>